<dbReference type="Proteomes" id="UP000236161">
    <property type="component" value="Unassembled WGS sequence"/>
</dbReference>
<evidence type="ECO:0000256" key="4">
    <source>
        <dbReference type="ARBA" id="ARBA00022801"/>
    </source>
</evidence>
<dbReference type="PROSITE" id="PS50053">
    <property type="entry name" value="UBIQUITIN_2"/>
    <property type="match status" value="1"/>
</dbReference>
<evidence type="ECO:0000313" key="7">
    <source>
        <dbReference type="Proteomes" id="UP000236161"/>
    </source>
</evidence>
<evidence type="ECO:0000256" key="2">
    <source>
        <dbReference type="ARBA" id="ARBA00022670"/>
    </source>
</evidence>
<dbReference type="GO" id="GO:0006508">
    <property type="term" value="P:proteolysis"/>
    <property type="evidence" value="ECO:0007669"/>
    <property type="project" value="UniProtKB-KW"/>
</dbReference>
<comment type="similarity">
    <text evidence="1">Belongs to the DDI1 family.</text>
</comment>
<dbReference type="EMBL" id="KZ452001">
    <property type="protein sequence ID" value="PKA52798.1"/>
    <property type="molecule type" value="Genomic_DNA"/>
</dbReference>
<dbReference type="InterPro" id="IPR033882">
    <property type="entry name" value="DDI1_N"/>
</dbReference>
<feature type="domain" description="Ubiquitin-like" evidence="5">
    <location>
        <begin position="71"/>
        <end position="146"/>
    </location>
</feature>
<dbReference type="GO" id="GO:0005840">
    <property type="term" value="C:ribosome"/>
    <property type="evidence" value="ECO:0007669"/>
    <property type="project" value="UniProtKB-KW"/>
</dbReference>
<dbReference type="SMART" id="SM00213">
    <property type="entry name" value="UBQ"/>
    <property type="match status" value="1"/>
</dbReference>
<name>A0A2I0AB69_9ASPA</name>
<dbReference type="GO" id="GO:0004190">
    <property type="term" value="F:aspartic-type endopeptidase activity"/>
    <property type="evidence" value="ECO:0007669"/>
    <property type="project" value="UniProtKB-KW"/>
</dbReference>
<dbReference type="SUPFAM" id="SSF54236">
    <property type="entry name" value="Ubiquitin-like"/>
    <property type="match status" value="1"/>
</dbReference>
<reference evidence="6 7" key="1">
    <citation type="journal article" date="2017" name="Nature">
        <title>The Apostasia genome and the evolution of orchids.</title>
        <authorList>
            <person name="Zhang G.Q."/>
            <person name="Liu K.W."/>
            <person name="Li Z."/>
            <person name="Lohaus R."/>
            <person name="Hsiao Y.Y."/>
            <person name="Niu S.C."/>
            <person name="Wang J.Y."/>
            <person name="Lin Y.C."/>
            <person name="Xu Q."/>
            <person name="Chen L.J."/>
            <person name="Yoshida K."/>
            <person name="Fujiwara S."/>
            <person name="Wang Z.W."/>
            <person name="Zhang Y.Q."/>
            <person name="Mitsuda N."/>
            <person name="Wang M."/>
            <person name="Liu G.H."/>
            <person name="Pecoraro L."/>
            <person name="Huang H.X."/>
            <person name="Xiao X.J."/>
            <person name="Lin M."/>
            <person name="Wu X.Y."/>
            <person name="Wu W.L."/>
            <person name="Chen Y.Y."/>
            <person name="Chang S.B."/>
            <person name="Sakamoto S."/>
            <person name="Ohme-Takagi M."/>
            <person name="Yagi M."/>
            <person name="Zeng S.J."/>
            <person name="Shen C.Y."/>
            <person name="Yeh C.M."/>
            <person name="Luo Y.B."/>
            <person name="Tsai W.C."/>
            <person name="Van de Peer Y."/>
            <person name="Liu Z.J."/>
        </authorList>
    </citation>
    <scope>NUCLEOTIDE SEQUENCE [LARGE SCALE GENOMIC DNA]</scope>
    <source>
        <strain evidence="7">cv. Shenzhen</strain>
        <tissue evidence="6">Stem</tissue>
    </source>
</reference>
<dbReference type="Gene3D" id="3.10.20.90">
    <property type="entry name" value="Phosphatidylinositol 3-kinase Catalytic Subunit, Chain A, domain 1"/>
    <property type="match status" value="1"/>
</dbReference>
<proteinExistence type="inferred from homology"/>
<evidence type="ECO:0000313" key="6">
    <source>
        <dbReference type="EMBL" id="PKA52798.1"/>
    </source>
</evidence>
<evidence type="ECO:0000259" key="5">
    <source>
        <dbReference type="PROSITE" id="PS50053"/>
    </source>
</evidence>
<sequence length="248" mass="28067">MLHSGDSASTHTRLPARFIVSRSRGLCLAAAAYVSFQATTPSFKASQHLQTFNMAISCRNFRITAKRVIIMKITVVTVDEHFVTLDIDQEESVENVKALLEVETSVPLHQQQLHFNGKEMRNSDRLSSIGIRDGDLIMMLSLDSGSMANELRINPDGSTSDPISFQQRMRRDSQLIGQLLQSDPELAQAIMGDDLDNLQNILRERHQQKLQLRRKHEEELALMYADPFDVESQRKIEAAIRQVTFNAC</sequence>
<evidence type="ECO:0000256" key="1">
    <source>
        <dbReference type="ARBA" id="ARBA00009136"/>
    </source>
</evidence>
<keyword evidence="4" id="KW-0378">Hydrolase</keyword>
<dbReference type="PANTHER" id="PTHR12917">
    <property type="entry name" value="ASPARTYL PROTEASE DDI-RELATED"/>
    <property type="match status" value="1"/>
</dbReference>
<protein>
    <submittedName>
        <fullName evidence="6">Ubiquitin-60S ribosomal protein L40</fullName>
    </submittedName>
</protein>
<gene>
    <name evidence="6" type="primary">UBI3</name>
    <name evidence="6" type="ORF">AXF42_Ash001779</name>
</gene>
<dbReference type="AlphaFoldDB" id="A0A2I0AB69"/>
<keyword evidence="2" id="KW-0645">Protease</keyword>
<dbReference type="CDD" id="cd01796">
    <property type="entry name" value="Ubl_Ddi1_like"/>
    <property type="match status" value="1"/>
</dbReference>
<dbReference type="InterPro" id="IPR000626">
    <property type="entry name" value="Ubiquitin-like_dom"/>
</dbReference>
<keyword evidence="6" id="KW-0689">Ribosomal protein</keyword>
<dbReference type="OrthoDB" id="1047367at2759"/>
<dbReference type="PANTHER" id="PTHR12917:SF1">
    <property type="entry name" value="AT13091P"/>
    <property type="match status" value="1"/>
</dbReference>
<keyword evidence="3" id="KW-0064">Aspartyl protease</keyword>
<keyword evidence="6" id="KW-0687">Ribonucleoprotein</keyword>
<dbReference type="InterPro" id="IPR029071">
    <property type="entry name" value="Ubiquitin-like_domsf"/>
</dbReference>
<keyword evidence="7" id="KW-1185">Reference proteome</keyword>
<evidence type="ECO:0000256" key="3">
    <source>
        <dbReference type="ARBA" id="ARBA00022750"/>
    </source>
</evidence>
<accession>A0A2I0AB69</accession>
<organism evidence="6 7">
    <name type="scientific">Apostasia shenzhenica</name>
    <dbReference type="NCBI Taxonomy" id="1088818"/>
    <lineage>
        <taxon>Eukaryota</taxon>
        <taxon>Viridiplantae</taxon>
        <taxon>Streptophyta</taxon>
        <taxon>Embryophyta</taxon>
        <taxon>Tracheophyta</taxon>
        <taxon>Spermatophyta</taxon>
        <taxon>Magnoliopsida</taxon>
        <taxon>Liliopsida</taxon>
        <taxon>Asparagales</taxon>
        <taxon>Orchidaceae</taxon>
        <taxon>Apostasioideae</taxon>
        <taxon>Apostasia</taxon>
    </lineage>
</organism>
<dbReference type="Pfam" id="PF00240">
    <property type="entry name" value="ubiquitin"/>
    <property type="match status" value="1"/>
</dbReference>